<evidence type="ECO:0008006" key="3">
    <source>
        <dbReference type="Google" id="ProtNLM"/>
    </source>
</evidence>
<sequence length="212" mass="24333">MEKSDQSLSLERLQPETKFMSHVLDMSLLVTRHLILDKLRLVKFLRAWRREFSADETVAKAQDDARQWFEAQKGIKEERSLSCRQREEPWRAPATGFMKCNTEAKAIGLVWAAESIGSHHLEKVIFETEASEMVGAAKRSKAWPSFRAFGVEIREALSRCKDWERSAVSRVANKCAFLIAKSVTSEQRVQSYGAPFWLKEVIEVDRCRALIA</sequence>
<proteinExistence type="predicted"/>
<evidence type="ECO:0000313" key="1">
    <source>
        <dbReference type="EMBL" id="KAH0942665.1"/>
    </source>
</evidence>
<dbReference type="Proteomes" id="UP000824890">
    <property type="component" value="Unassembled WGS sequence"/>
</dbReference>
<evidence type="ECO:0000313" key="2">
    <source>
        <dbReference type="Proteomes" id="UP000824890"/>
    </source>
</evidence>
<organism evidence="1 2">
    <name type="scientific">Brassica napus</name>
    <name type="common">Rape</name>
    <dbReference type="NCBI Taxonomy" id="3708"/>
    <lineage>
        <taxon>Eukaryota</taxon>
        <taxon>Viridiplantae</taxon>
        <taxon>Streptophyta</taxon>
        <taxon>Embryophyta</taxon>
        <taxon>Tracheophyta</taxon>
        <taxon>Spermatophyta</taxon>
        <taxon>Magnoliopsida</taxon>
        <taxon>eudicotyledons</taxon>
        <taxon>Gunneridae</taxon>
        <taxon>Pentapetalae</taxon>
        <taxon>rosids</taxon>
        <taxon>malvids</taxon>
        <taxon>Brassicales</taxon>
        <taxon>Brassicaceae</taxon>
        <taxon>Brassiceae</taxon>
        <taxon>Brassica</taxon>
    </lineage>
</organism>
<reference evidence="1 2" key="1">
    <citation type="submission" date="2021-05" db="EMBL/GenBank/DDBJ databases">
        <title>Genome Assembly of Synthetic Allotetraploid Brassica napus Reveals Homoeologous Exchanges between Subgenomes.</title>
        <authorList>
            <person name="Davis J.T."/>
        </authorList>
    </citation>
    <scope>NUCLEOTIDE SEQUENCE [LARGE SCALE GENOMIC DNA]</scope>
    <source>
        <strain evidence="2">cv. Da-Ae</strain>
        <tissue evidence="1">Seedling</tissue>
    </source>
</reference>
<keyword evidence="2" id="KW-1185">Reference proteome</keyword>
<dbReference type="EMBL" id="JAGKQM010000001">
    <property type="protein sequence ID" value="KAH0942665.1"/>
    <property type="molecule type" value="Genomic_DNA"/>
</dbReference>
<protein>
    <recommendedName>
        <fullName evidence="3">RNase H type-1 domain-containing protein</fullName>
    </recommendedName>
</protein>
<comment type="caution">
    <text evidence="1">The sequence shown here is derived from an EMBL/GenBank/DDBJ whole genome shotgun (WGS) entry which is preliminary data.</text>
</comment>
<gene>
    <name evidence="1" type="ORF">HID58_002302</name>
</gene>
<accession>A0ABQ8ELU7</accession>
<name>A0ABQ8ELU7_BRANA</name>